<dbReference type="EC" id="3.5.1.2" evidence="8"/>
<organism evidence="10 12">
    <name type="scientific">Sulfuracidifex tepidarius</name>
    <dbReference type="NCBI Taxonomy" id="1294262"/>
    <lineage>
        <taxon>Archaea</taxon>
        <taxon>Thermoproteota</taxon>
        <taxon>Thermoprotei</taxon>
        <taxon>Sulfolobales</taxon>
        <taxon>Sulfolobaceae</taxon>
        <taxon>Sulfuracidifex</taxon>
    </lineage>
</organism>
<dbReference type="PANTHER" id="PTHR47552">
    <property type="entry name" value="PHOSPHORIBOSYLFORMYLGLYCINAMIDINE SYNTHASE SUBUNIT PURQ"/>
    <property type="match status" value="1"/>
</dbReference>
<evidence type="ECO:0000256" key="8">
    <source>
        <dbReference type="HAMAP-Rule" id="MF_00421"/>
    </source>
</evidence>
<evidence type="ECO:0000313" key="12">
    <source>
        <dbReference type="Proteomes" id="UP000325030"/>
    </source>
</evidence>
<dbReference type="Proteomes" id="UP000322983">
    <property type="component" value="Chromosome"/>
</dbReference>
<dbReference type="NCBIfam" id="NF002957">
    <property type="entry name" value="PRK03619.1"/>
    <property type="match status" value="1"/>
</dbReference>
<comment type="subunit">
    <text evidence="8">Part of the FGAM synthase complex composed of 1 PurL, 1 PurQ and 2 PurS subunits.</text>
</comment>
<dbReference type="OrthoDB" id="6486at2157"/>
<comment type="catalytic activity">
    <reaction evidence="8">
        <text>N(2)-formyl-N(1)-(5-phospho-beta-D-ribosyl)glycinamide + L-glutamine + ATP + H2O = 2-formamido-N(1)-(5-O-phospho-beta-D-ribosyl)acetamidine + L-glutamate + ADP + phosphate + H(+)</text>
        <dbReference type="Rhea" id="RHEA:17129"/>
        <dbReference type="ChEBI" id="CHEBI:15377"/>
        <dbReference type="ChEBI" id="CHEBI:15378"/>
        <dbReference type="ChEBI" id="CHEBI:29985"/>
        <dbReference type="ChEBI" id="CHEBI:30616"/>
        <dbReference type="ChEBI" id="CHEBI:43474"/>
        <dbReference type="ChEBI" id="CHEBI:58359"/>
        <dbReference type="ChEBI" id="CHEBI:147286"/>
        <dbReference type="ChEBI" id="CHEBI:147287"/>
        <dbReference type="ChEBI" id="CHEBI:456216"/>
        <dbReference type="EC" id="6.3.5.3"/>
    </reaction>
</comment>
<dbReference type="InterPro" id="IPR010075">
    <property type="entry name" value="PRibForGlyAmidine_synth_PurQ"/>
</dbReference>
<keyword evidence="7 8" id="KW-0315">Glutamine amidotransferase</keyword>
<dbReference type="HAMAP" id="MF_00421">
    <property type="entry name" value="PurQ"/>
    <property type="match status" value="1"/>
</dbReference>
<dbReference type="GO" id="GO:0005524">
    <property type="term" value="F:ATP binding"/>
    <property type="evidence" value="ECO:0007669"/>
    <property type="project" value="UniProtKB-KW"/>
</dbReference>
<dbReference type="InterPro" id="IPR029062">
    <property type="entry name" value="Class_I_gatase-like"/>
</dbReference>
<keyword evidence="2 8" id="KW-0436">Ligase</keyword>
<dbReference type="SUPFAM" id="SSF52317">
    <property type="entry name" value="Class I glutamine amidotransferase-like"/>
    <property type="match status" value="1"/>
</dbReference>
<dbReference type="EMBL" id="AP018930">
    <property type="protein sequence ID" value="BBG26804.1"/>
    <property type="molecule type" value="Genomic_DNA"/>
</dbReference>
<comment type="function">
    <text evidence="8">Part of the phosphoribosylformylglycinamidine synthase complex involved in the purines biosynthetic pathway. Catalyzes the ATP-dependent conversion of formylglycinamide ribonucleotide (FGAR) and glutamine to yield formylglycinamidine ribonucleotide (FGAM) and glutamate. The FGAM synthase complex is composed of three subunits. PurQ produces an ammonia molecule by converting glutamine to glutamate. PurL transfers the ammonia molecule to FGAR to form FGAM in an ATP-dependent manner. PurS interacts with PurQ and PurL and is thought to assist in the transfer of the ammonia molecule from PurQ to PurL.</text>
</comment>
<reference evidence="12" key="1">
    <citation type="submission" date="2018-09" db="EMBL/GenBank/DDBJ databases">
        <title>Complete Genome Sequencing of Sulfolobus sp. JCM 16834.</title>
        <authorList>
            <person name="Kato S."/>
            <person name="Itoh T."/>
            <person name="Ohkuma M."/>
        </authorList>
    </citation>
    <scope>NUCLEOTIDE SEQUENCE [LARGE SCALE GENOMIC DNA]</scope>
    <source>
        <strain evidence="12">IC-007</strain>
    </source>
</reference>
<dbReference type="KEGG" id="step:IC006_1350"/>
<dbReference type="GO" id="GO:0005737">
    <property type="term" value="C:cytoplasm"/>
    <property type="evidence" value="ECO:0007669"/>
    <property type="project" value="UniProtKB-SubCell"/>
</dbReference>
<dbReference type="GO" id="GO:0004642">
    <property type="term" value="F:phosphoribosylformylglycinamidine synthase activity"/>
    <property type="evidence" value="ECO:0007669"/>
    <property type="project" value="UniProtKB-UniRule"/>
</dbReference>
<evidence type="ECO:0000256" key="5">
    <source>
        <dbReference type="ARBA" id="ARBA00022801"/>
    </source>
</evidence>
<evidence type="ECO:0000313" key="9">
    <source>
        <dbReference type="EMBL" id="BBG24049.1"/>
    </source>
</evidence>
<dbReference type="GO" id="GO:0006508">
    <property type="term" value="P:proteolysis"/>
    <property type="evidence" value="ECO:0007669"/>
    <property type="project" value="UniProtKB-KW"/>
</dbReference>
<dbReference type="AlphaFoldDB" id="A0A510E2S1"/>
<keyword evidence="1 8" id="KW-0963">Cytoplasm</keyword>
<evidence type="ECO:0000256" key="3">
    <source>
        <dbReference type="ARBA" id="ARBA00022741"/>
    </source>
</evidence>
<dbReference type="SMART" id="SM01211">
    <property type="entry name" value="GATase_5"/>
    <property type="match status" value="1"/>
</dbReference>
<dbReference type="RefSeq" id="WP_054845684.1">
    <property type="nucleotide sequence ID" value="NZ_AP018929.1"/>
</dbReference>
<feature type="active site" description="Nucleophile" evidence="8">
    <location>
        <position position="87"/>
    </location>
</feature>
<dbReference type="EMBL" id="AP018929">
    <property type="protein sequence ID" value="BBG24049.1"/>
    <property type="molecule type" value="Genomic_DNA"/>
</dbReference>
<dbReference type="Proteomes" id="UP000325030">
    <property type="component" value="Chromosome"/>
</dbReference>
<dbReference type="GO" id="GO:0006189">
    <property type="term" value="P:'de novo' IMP biosynthetic process"/>
    <property type="evidence" value="ECO:0007669"/>
    <property type="project" value="UniProtKB-UniRule"/>
</dbReference>
<dbReference type="GeneID" id="41717668"/>
<keyword evidence="4 8" id="KW-0658">Purine biosynthesis</keyword>
<dbReference type="PANTHER" id="PTHR47552:SF1">
    <property type="entry name" value="PHOSPHORIBOSYLFORMYLGLYCINAMIDINE SYNTHASE SUBUNIT PURQ"/>
    <property type="match status" value="1"/>
</dbReference>
<dbReference type="STRING" id="1294262.GCA_001316085_01324"/>
<dbReference type="NCBIfam" id="TIGR01737">
    <property type="entry name" value="FGAM_synth_I"/>
    <property type="match status" value="1"/>
</dbReference>
<evidence type="ECO:0000256" key="1">
    <source>
        <dbReference type="ARBA" id="ARBA00022490"/>
    </source>
</evidence>
<evidence type="ECO:0000313" key="11">
    <source>
        <dbReference type="Proteomes" id="UP000322983"/>
    </source>
</evidence>
<accession>A0A510DV44</accession>
<keyword evidence="11" id="KW-1185">Reference proteome</keyword>
<keyword evidence="3 8" id="KW-0547">Nucleotide-binding</keyword>
<evidence type="ECO:0000256" key="4">
    <source>
        <dbReference type="ARBA" id="ARBA00022755"/>
    </source>
</evidence>
<evidence type="ECO:0000256" key="7">
    <source>
        <dbReference type="ARBA" id="ARBA00022962"/>
    </source>
</evidence>
<keyword evidence="10" id="KW-0645">Protease</keyword>
<dbReference type="Gene3D" id="3.40.50.880">
    <property type="match status" value="1"/>
</dbReference>
<feature type="active site" evidence="8">
    <location>
        <position position="197"/>
    </location>
</feature>
<dbReference type="CDD" id="cd01740">
    <property type="entry name" value="GATase1_FGAR_AT"/>
    <property type="match status" value="1"/>
</dbReference>
<dbReference type="EC" id="6.3.5.3" evidence="8"/>
<evidence type="ECO:0000313" key="10">
    <source>
        <dbReference type="EMBL" id="BBG26804.1"/>
    </source>
</evidence>
<feature type="active site" evidence="8">
    <location>
        <position position="199"/>
    </location>
</feature>
<dbReference type="GO" id="GO:0004359">
    <property type="term" value="F:glutaminase activity"/>
    <property type="evidence" value="ECO:0007669"/>
    <property type="project" value="UniProtKB-EC"/>
</dbReference>
<comment type="catalytic activity">
    <reaction evidence="8">
        <text>L-glutamine + H2O = L-glutamate + NH4(+)</text>
        <dbReference type="Rhea" id="RHEA:15889"/>
        <dbReference type="ChEBI" id="CHEBI:15377"/>
        <dbReference type="ChEBI" id="CHEBI:28938"/>
        <dbReference type="ChEBI" id="CHEBI:29985"/>
        <dbReference type="ChEBI" id="CHEBI:58359"/>
        <dbReference type="EC" id="3.5.1.2"/>
    </reaction>
</comment>
<reference evidence="10 11" key="2">
    <citation type="journal article" date="2020" name="Int. J. Syst. Evol. Microbiol.">
        <title>Sulfuracidifex tepidarius gen. nov., sp. nov. and transfer of Sulfolobus metallicus Huber and Stetter 1992 to the genus Sulfuracidifex as Sulfuracidifex metallicus comb. nov.</title>
        <authorList>
            <person name="Itoh T."/>
            <person name="Miura T."/>
            <person name="Sakai H.D."/>
            <person name="Kato S."/>
            <person name="Ohkuma M."/>
            <person name="Takashina T."/>
        </authorList>
    </citation>
    <scope>NUCLEOTIDE SEQUENCE</scope>
    <source>
        <strain evidence="9 11">IC-006</strain>
        <strain evidence="10">IC-007</strain>
    </source>
</reference>
<name>A0A510E2S1_9CREN</name>
<evidence type="ECO:0000256" key="6">
    <source>
        <dbReference type="ARBA" id="ARBA00022840"/>
    </source>
</evidence>
<gene>
    <name evidence="8" type="primary">purQ</name>
    <name evidence="9" type="ORF">IC006_1350</name>
    <name evidence="10" type="ORF">IC007_1325</name>
</gene>
<proteinExistence type="inferred from homology"/>
<dbReference type="PIRSF" id="PIRSF001586">
    <property type="entry name" value="FGAM_synth_I"/>
    <property type="match status" value="1"/>
</dbReference>
<dbReference type="UniPathway" id="UPA00074">
    <property type="reaction ID" value="UER00128"/>
</dbReference>
<sequence>MTKKVAVLKFPGTTCEGDVEKALREAGGNPQVVRHDSFDPDKFDAVVLPGGFSYGDYLVAGAIAASGDSMRKVKEMAEEGKIVLGICNGFQILVWSGLLKGALLENLNRRFVSKWVYVKVVNDSTAITKGLKGKVLRLPIAHAEGRYYHKDVSEVSPVLVYSSQEGKVSDEYNPNGSLQNIASVSNEAGNVIGMMPHPERASFKNISPFGEPDGLYLLRGVVN</sequence>
<keyword evidence="6 8" id="KW-0067">ATP-binding</keyword>
<comment type="pathway">
    <text evidence="8">Purine metabolism; IMP biosynthesis via de novo pathway; 5-amino-1-(5-phospho-D-ribosyl)imidazole from N(2)-formyl-N(1)-(5-phospho-D-ribosyl)glycinamide: step 1/2.</text>
</comment>
<evidence type="ECO:0000256" key="2">
    <source>
        <dbReference type="ARBA" id="ARBA00022598"/>
    </source>
</evidence>
<dbReference type="Pfam" id="PF13507">
    <property type="entry name" value="GATase_5"/>
    <property type="match status" value="1"/>
</dbReference>
<comment type="subcellular location">
    <subcellularLocation>
        <location evidence="8">Cytoplasm</location>
    </subcellularLocation>
</comment>
<keyword evidence="5 8" id="KW-0378">Hydrolase</keyword>
<dbReference type="GO" id="GO:0008233">
    <property type="term" value="F:peptidase activity"/>
    <property type="evidence" value="ECO:0007669"/>
    <property type="project" value="UniProtKB-KW"/>
</dbReference>
<protein>
    <recommendedName>
        <fullName evidence="8">Phosphoribosylformylglycinamidine synthase subunit PurQ</fullName>
        <shortName evidence="8">FGAM synthase</shortName>
        <ecNumber evidence="8">6.3.5.3</ecNumber>
    </recommendedName>
    <alternativeName>
        <fullName evidence="8">Formylglycinamide ribonucleotide amidotransferase subunit I</fullName>
        <shortName evidence="8">FGAR amidotransferase I</shortName>
        <shortName evidence="8">FGAR-AT I</shortName>
    </alternativeName>
    <alternativeName>
        <fullName evidence="8">Glutaminase PurQ</fullName>
        <ecNumber evidence="8">3.5.1.2</ecNumber>
    </alternativeName>
    <alternativeName>
        <fullName evidence="8">Phosphoribosylformylglycinamidine synthase subunit I</fullName>
    </alternativeName>
</protein>
<dbReference type="PROSITE" id="PS51273">
    <property type="entry name" value="GATASE_TYPE_1"/>
    <property type="match status" value="1"/>
</dbReference>
<accession>A0A510E2S1</accession>